<evidence type="ECO:0000256" key="7">
    <source>
        <dbReference type="SAM" id="Phobius"/>
    </source>
</evidence>
<keyword evidence="2" id="KW-0813">Transport</keyword>
<dbReference type="InterPro" id="IPR036259">
    <property type="entry name" value="MFS_trans_sf"/>
</dbReference>
<reference evidence="10" key="1">
    <citation type="submission" date="2015-07" db="EMBL/GenBank/DDBJ databases">
        <title>Complete genome sequence and phylogenetic analysis of Limnochorda pilosa.</title>
        <authorList>
            <person name="Watanabe M."/>
            <person name="Kojima H."/>
            <person name="Fukui M."/>
        </authorList>
    </citation>
    <scope>NUCLEOTIDE SEQUENCE [LARGE SCALE GENOMIC DNA]</scope>
    <source>
        <strain evidence="10">HC45</strain>
    </source>
</reference>
<dbReference type="KEGG" id="lpil:LIP_0689"/>
<dbReference type="Pfam" id="PF07690">
    <property type="entry name" value="MFS_1"/>
    <property type="match status" value="1"/>
</dbReference>
<organism evidence="9 10">
    <name type="scientific">Limnochorda pilosa</name>
    <dbReference type="NCBI Taxonomy" id="1555112"/>
    <lineage>
        <taxon>Bacteria</taxon>
        <taxon>Bacillati</taxon>
        <taxon>Bacillota</taxon>
        <taxon>Limnochordia</taxon>
        <taxon>Limnochordales</taxon>
        <taxon>Limnochordaceae</taxon>
        <taxon>Limnochorda</taxon>
    </lineage>
</organism>
<evidence type="ECO:0000256" key="6">
    <source>
        <dbReference type="ARBA" id="ARBA00023136"/>
    </source>
</evidence>
<keyword evidence="5 7" id="KW-1133">Transmembrane helix</keyword>
<feature type="transmembrane region" description="Helical" evidence="7">
    <location>
        <begin position="350"/>
        <end position="368"/>
    </location>
</feature>
<evidence type="ECO:0000313" key="9">
    <source>
        <dbReference type="EMBL" id="BAS26546.1"/>
    </source>
</evidence>
<feature type="transmembrane region" description="Helical" evidence="7">
    <location>
        <begin position="263"/>
        <end position="283"/>
    </location>
</feature>
<dbReference type="STRING" id="1555112.LIP_0689"/>
<feature type="domain" description="Major facilitator superfamily (MFS) profile" evidence="8">
    <location>
        <begin position="225"/>
        <end position="406"/>
    </location>
</feature>
<proteinExistence type="predicted"/>
<dbReference type="CDD" id="cd06173">
    <property type="entry name" value="MFS_MefA_like"/>
    <property type="match status" value="1"/>
</dbReference>
<protein>
    <recommendedName>
        <fullName evidence="8">Major facilitator superfamily (MFS) profile domain-containing protein</fullName>
    </recommendedName>
</protein>
<feature type="transmembrane region" description="Helical" evidence="7">
    <location>
        <begin position="47"/>
        <end position="69"/>
    </location>
</feature>
<dbReference type="SUPFAM" id="SSF103473">
    <property type="entry name" value="MFS general substrate transporter"/>
    <property type="match status" value="1"/>
</dbReference>
<dbReference type="GO" id="GO:0005886">
    <property type="term" value="C:plasma membrane"/>
    <property type="evidence" value="ECO:0007669"/>
    <property type="project" value="UniProtKB-SubCell"/>
</dbReference>
<evidence type="ECO:0000259" key="8">
    <source>
        <dbReference type="PROSITE" id="PS50850"/>
    </source>
</evidence>
<evidence type="ECO:0000256" key="5">
    <source>
        <dbReference type="ARBA" id="ARBA00022989"/>
    </source>
</evidence>
<dbReference type="Proteomes" id="UP000065807">
    <property type="component" value="Chromosome"/>
</dbReference>
<gene>
    <name evidence="9" type="ORF">LIP_0689</name>
</gene>
<feature type="transmembrane region" description="Helical" evidence="7">
    <location>
        <begin position="295"/>
        <end position="314"/>
    </location>
</feature>
<comment type="subcellular location">
    <subcellularLocation>
        <location evidence="1">Cell membrane</location>
        <topology evidence="1">Multi-pass membrane protein</topology>
    </subcellularLocation>
</comment>
<feature type="transmembrane region" description="Helical" evidence="7">
    <location>
        <begin position="228"/>
        <end position="251"/>
    </location>
</feature>
<keyword evidence="4 7" id="KW-0812">Transmembrane</keyword>
<dbReference type="InterPro" id="IPR020846">
    <property type="entry name" value="MFS_dom"/>
</dbReference>
<reference evidence="10" key="2">
    <citation type="journal article" date="2016" name="Int. J. Syst. Evol. Microbiol.">
        <title>Complete genome sequence and cell structure of Limnochorda pilosa, a Gram-negative spore-former within the phylum Firmicutes.</title>
        <authorList>
            <person name="Watanabe M."/>
            <person name="Kojima H."/>
            <person name="Fukui M."/>
        </authorList>
    </citation>
    <scope>NUCLEOTIDE SEQUENCE [LARGE SCALE GENOMIC DNA]</scope>
    <source>
        <strain evidence="10">HC45</strain>
    </source>
</reference>
<dbReference type="PANTHER" id="PTHR23513:SF6">
    <property type="entry name" value="MAJOR FACILITATOR SUPERFAMILY ASSOCIATED DOMAIN-CONTAINING PROTEIN"/>
    <property type="match status" value="1"/>
</dbReference>
<keyword evidence="10" id="KW-1185">Reference proteome</keyword>
<dbReference type="InterPro" id="IPR011701">
    <property type="entry name" value="MFS"/>
</dbReference>
<accession>A0A0K2SHE8</accession>
<evidence type="ECO:0000313" key="10">
    <source>
        <dbReference type="Proteomes" id="UP000065807"/>
    </source>
</evidence>
<feature type="transmembrane region" description="Helical" evidence="7">
    <location>
        <begin position="380"/>
        <end position="399"/>
    </location>
</feature>
<dbReference type="Gene3D" id="1.20.1250.20">
    <property type="entry name" value="MFS general substrate transporter like domains"/>
    <property type="match status" value="1"/>
</dbReference>
<feature type="transmembrane region" description="Helical" evidence="7">
    <location>
        <begin position="18"/>
        <end position="41"/>
    </location>
</feature>
<feature type="transmembrane region" description="Helical" evidence="7">
    <location>
        <begin position="320"/>
        <end position="338"/>
    </location>
</feature>
<evidence type="ECO:0000256" key="4">
    <source>
        <dbReference type="ARBA" id="ARBA00022692"/>
    </source>
</evidence>
<keyword evidence="3" id="KW-1003">Cell membrane</keyword>
<dbReference type="PANTHER" id="PTHR23513">
    <property type="entry name" value="INTEGRAL MEMBRANE EFFLUX PROTEIN-RELATED"/>
    <property type="match status" value="1"/>
</dbReference>
<dbReference type="PROSITE" id="PS50850">
    <property type="entry name" value="MFS"/>
    <property type="match status" value="1"/>
</dbReference>
<evidence type="ECO:0000256" key="3">
    <source>
        <dbReference type="ARBA" id="ARBA00022475"/>
    </source>
</evidence>
<dbReference type="EMBL" id="AP014924">
    <property type="protein sequence ID" value="BAS26546.1"/>
    <property type="molecule type" value="Genomic_DNA"/>
</dbReference>
<name>A0A0K2SHE8_LIMPI</name>
<evidence type="ECO:0000256" key="1">
    <source>
        <dbReference type="ARBA" id="ARBA00004651"/>
    </source>
</evidence>
<sequence>MEPVTRPAGVFAHRDFRLLWLGQLVSNLGDSFLNLALLWLVKELTGSALLMGTVMAAYSLPFVLVGGIAGVYADRWEKRRLMIACDLLRAGLLAVFVALYFADAVSWHLVLPMAVAMGSATAFFEPARQGSLVYLVKEHELTQANSFSMLTRQAAQMAGPVLAGLVVATWSVGVAVVIDLVTFLVSAAALGLMRLATPRKAAGRGLGAALADLKEGLAALVGHPVLRWVFPLGIVGNFLFGPIPVLLPLFADQVSTLGPVAMGYLEGAAGAGMLLGSLVIGVVGGRWRKGRTGITAFFGMSLATIAFGLSRSLAPAVAGFTAWGFFNPLINVPITTMAQQEIPAEQHGRVFGVFLAAIMAAQPISMAFGGVLGDALGVRAVYTGSGVIFLGLALFAASLRPLREAR</sequence>
<keyword evidence="6 7" id="KW-0472">Membrane</keyword>
<feature type="transmembrane region" description="Helical" evidence="7">
    <location>
        <begin position="167"/>
        <end position="192"/>
    </location>
</feature>
<evidence type="ECO:0000256" key="2">
    <source>
        <dbReference type="ARBA" id="ARBA00022448"/>
    </source>
</evidence>
<dbReference type="GO" id="GO:0022857">
    <property type="term" value="F:transmembrane transporter activity"/>
    <property type="evidence" value="ECO:0007669"/>
    <property type="project" value="InterPro"/>
</dbReference>
<dbReference type="AlphaFoldDB" id="A0A0K2SHE8"/>